<sequence length="455" mass="51201">MSYNNATMPISLTSYKKLNPDTEFIAIKLYPVSKEINSINNSTQRLANNVNLNNSGLSSEKKIISAKPNLSAFLQEHLLNTFNTKKNAENALQQAKLQSENLYSVPFDVIREKEPIYHVPNDDIAKQQSVNYAAHYSVIGAELNNDEVYSYPQEYATVGEEVHIYDEIDYATIGQKEEHIYEEIGNYASDRATNQLHSDKEINLTKPNDFSSLEKTVFTAVELINERNKITQLAKQTFAAPKSFISRLASSIWNTLFGAKNESEIVPPAELVARAMRTNIGGICHALNKQIANGKVDGIFRQSPDSATYNKNNAAQLVKVFNSDECYSDPIASAWMVKYYIAENLPKITIEEFNDSKNQDEFNGLLDNKINQINCERTRENIQACFSTIAKAVNLAEQLKTNNAEIKLTQASIFGSMLTAFIEKSTDPLAELNFMKDKQSQFSNMMAKYVVNNDK</sequence>
<name>A0ABY8P5L3_9GAMM</name>
<keyword evidence="1" id="KW-0175">Coiled coil</keyword>
<proteinExistence type="predicted"/>
<dbReference type="RefSeq" id="WP_280939739.1">
    <property type="nucleotide sequence ID" value="NZ_CP123759.1"/>
</dbReference>
<organism evidence="2 3">
    <name type="scientific">Arsenophonus apicola</name>
    <dbReference type="NCBI Taxonomy" id="2879119"/>
    <lineage>
        <taxon>Bacteria</taxon>
        <taxon>Pseudomonadati</taxon>
        <taxon>Pseudomonadota</taxon>
        <taxon>Gammaproteobacteria</taxon>
        <taxon>Enterobacterales</taxon>
        <taxon>Morganellaceae</taxon>
        <taxon>Arsenophonus</taxon>
    </lineage>
</organism>
<dbReference type="EMBL" id="CP123759">
    <property type="protein sequence ID" value="WGO84790.1"/>
    <property type="molecule type" value="Genomic_DNA"/>
</dbReference>
<feature type="coiled-coil region" evidence="1">
    <location>
        <begin position="78"/>
        <end position="105"/>
    </location>
</feature>
<protein>
    <submittedName>
        <fullName evidence="2">Uncharacterized protein</fullName>
    </submittedName>
</protein>
<dbReference type="Proteomes" id="UP001231859">
    <property type="component" value="Chromosome"/>
</dbReference>
<reference evidence="2 3" key="1">
    <citation type="submission" date="2023-04" db="EMBL/GenBank/DDBJ databases">
        <title>Genome dynamics across the evolutionary transition to endosymbiosis.</title>
        <authorList>
            <person name="Siozios S."/>
            <person name="Nadal-Jimenez P."/>
            <person name="Azagi T."/>
            <person name="Sprong H."/>
            <person name="Frost C.L."/>
            <person name="Parratt S.R."/>
            <person name="Taylor G."/>
            <person name="Brettell L."/>
            <person name="Lew K.C."/>
            <person name="Croft L."/>
            <person name="King K.C."/>
            <person name="Brockhurst M.A."/>
            <person name="Hypsa V."/>
            <person name="Novakova E."/>
            <person name="Darby A.C."/>
            <person name="Hurst G.D.D."/>
        </authorList>
    </citation>
    <scope>NUCLEOTIDE SEQUENCE [LARGE SCALE GENOMIC DNA]</scope>
    <source>
        <strain evidence="3">aApi_AU</strain>
    </source>
</reference>
<gene>
    <name evidence="2" type="ORF">QG404_08000</name>
</gene>
<accession>A0ABY8P5L3</accession>
<evidence type="ECO:0000256" key="1">
    <source>
        <dbReference type="SAM" id="Coils"/>
    </source>
</evidence>
<keyword evidence="3" id="KW-1185">Reference proteome</keyword>
<evidence type="ECO:0000313" key="3">
    <source>
        <dbReference type="Proteomes" id="UP001231859"/>
    </source>
</evidence>
<evidence type="ECO:0000313" key="2">
    <source>
        <dbReference type="EMBL" id="WGO84790.1"/>
    </source>
</evidence>